<gene>
    <name evidence="3" type="ORF">CEXT_495591</name>
</gene>
<dbReference type="EMBL" id="BPLR01011186">
    <property type="protein sequence ID" value="GIY44708.1"/>
    <property type="molecule type" value="Genomic_DNA"/>
</dbReference>
<proteinExistence type="predicted"/>
<keyword evidence="4" id="KW-1185">Reference proteome</keyword>
<evidence type="ECO:0000313" key="4">
    <source>
        <dbReference type="Proteomes" id="UP001054945"/>
    </source>
</evidence>
<dbReference type="AlphaFoldDB" id="A0AAV4TDG8"/>
<sequence length="162" mass="18432">MEQVERSEKARLNTDESVKELQIQLENVNEATSNKEKVSQKLSHELEEVKQKLRVAEEELKRVRSDADRFHKTLCSLKEGLQSSLFLTDSALQKSRATRSRKSSPVCSESDSYNSINDNDVKFELKRSKDSEKESNGIDDSSGDILSGNQNSVKHIQEMEID</sequence>
<feature type="region of interest" description="Disordered" evidence="2">
    <location>
        <begin position="93"/>
        <end position="162"/>
    </location>
</feature>
<dbReference type="Proteomes" id="UP001054945">
    <property type="component" value="Unassembled WGS sequence"/>
</dbReference>
<evidence type="ECO:0000256" key="2">
    <source>
        <dbReference type="SAM" id="MobiDB-lite"/>
    </source>
</evidence>
<evidence type="ECO:0000313" key="3">
    <source>
        <dbReference type="EMBL" id="GIY44708.1"/>
    </source>
</evidence>
<keyword evidence="1" id="KW-0175">Coiled coil</keyword>
<feature type="compositionally biased region" description="Polar residues" evidence="2">
    <location>
        <begin position="103"/>
        <end position="118"/>
    </location>
</feature>
<protein>
    <submittedName>
        <fullName evidence="3">Uncharacterized protein</fullName>
    </submittedName>
</protein>
<organism evidence="3 4">
    <name type="scientific">Caerostris extrusa</name>
    <name type="common">Bark spider</name>
    <name type="synonym">Caerostris bankana</name>
    <dbReference type="NCBI Taxonomy" id="172846"/>
    <lineage>
        <taxon>Eukaryota</taxon>
        <taxon>Metazoa</taxon>
        <taxon>Ecdysozoa</taxon>
        <taxon>Arthropoda</taxon>
        <taxon>Chelicerata</taxon>
        <taxon>Arachnida</taxon>
        <taxon>Araneae</taxon>
        <taxon>Araneomorphae</taxon>
        <taxon>Entelegynae</taxon>
        <taxon>Araneoidea</taxon>
        <taxon>Araneidae</taxon>
        <taxon>Caerostris</taxon>
    </lineage>
</organism>
<accession>A0AAV4TDG8</accession>
<evidence type="ECO:0000256" key="1">
    <source>
        <dbReference type="SAM" id="Coils"/>
    </source>
</evidence>
<feature type="compositionally biased region" description="Basic and acidic residues" evidence="2">
    <location>
        <begin position="119"/>
        <end position="136"/>
    </location>
</feature>
<name>A0AAV4TDG8_CAEEX</name>
<feature type="coiled-coil region" evidence="1">
    <location>
        <begin position="11"/>
        <end position="73"/>
    </location>
</feature>
<reference evidence="3 4" key="1">
    <citation type="submission" date="2021-06" db="EMBL/GenBank/DDBJ databases">
        <title>Caerostris extrusa draft genome.</title>
        <authorList>
            <person name="Kono N."/>
            <person name="Arakawa K."/>
        </authorList>
    </citation>
    <scope>NUCLEOTIDE SEQUENCE [LARGE SCALE GENOMIC DNA]</scope>
</reference>
<comment type="caution">
    <text evidence="3">The sequence shown here is derived from an EMBL/GenBank/DDBJ whole genome shotgun (WGS) entry which is preliminary data.</text>
</comment>